<dbReference type="Proteomes" id="UP001107558">
    <property type="component" value="Chromosome 1"/>
</dbReference>
<comment type="caution">
    <text evidence="2">The sequence shown here is derived from an EMBL/GenBank/DDBJ whole genome shotgun (WGS) entry which is preliminary data.</text>
</comment>
<keyword evidence="3" id="KW-1185">Reference proteome</keyword>
<dbReference type="AlphaFoldDB" id="A0A9J6CG83"/>
<accession>A0A9J6CG83</accession>
<dbReference type="EMBL" id="JADBJN010000001">
    <property type="protein sequence ID" value="KAG5680816.1"/>
    <property type="molecule type" value="Genomic_DNA"/>
</dbReference>
<evidence type="ECO:0000256" key="1">
    <source>
        <dbReference type="SAM" id="SignalP"/>
    </source>
</evidence>
<dbReference type="OrthoDB" id="6621265at2759"/>
<sequence length="106" mass="11877">MNRVNFIVLSIAALVVSISAAQQPTSIADKIEHITPRISVQQQQQLQQLAMQEAYPNRLPFLDSLFNIPIQTLRAVNDLIQGIAGSVVSIQENTLPLRKPQRKDFE</sequence>
<organism evidence="2 3">
    <name type="scientific">Polypedilum vanderplanki</name>
    <name type="common">Sleeping chironomid midge</name>
    <dbReference type="NCBI Taxonomy" id="319348"/>
    <lineage>
        <taxon>Eukaryota</taxon>
        <taxon>Metazoa</taxon>
        <taxon>Ecdysozoa</taxon>
        <taxon>Arthropoda</taxon>
        <taxon>Hexapoda</taxon>
        <taxon>Insecta</taxon>
        <taxon>Pterygota</taxon>
        <taxon>Neoptera</taxon>
        <taxon>Endopterygota</taxon>
        <taxon>Diptera</taxon>
        <taxon>Nematocera</taxon>
        <taxon>Chironomoidea</taxon>
        <taxon>Chironomidae</taxon>
        <taxon>Chironominae</taxon>
        <taxon>Polypedilum</taxon>
        <taxon>Polypedilum</taxon>
    </lineage>
</organism>
<feature type="chain" id="PRO_5039893155" evidence="1">
    <location>
        <begin position="22"/>
        <end position="106"/>
    </location>
</feature>
<proteinExistence type="predicted"/>
<keyword evidence="1" id="KW-0732">Signal</keyword>
<feature type="signal peptide" evidence="1">
    <location>
        <begin position="1"/>
        <end position="21"/>
    </location>
</feature>
<gene>
    <name evidence="2" type="ORF">PVAND_010301</name>
</gene>
<reference evidence="2" key="1">
    <citation type="submission" date="2021-03" db="EMBL/GenBank/DDBJ databases">
        <title>Chromosome level genome of the anhydrobiotic midge Polypedilum vanderplanki.</title>
        <authorList>
            <person name="Yoshida Y."/>
            <person name="Kikawada T."/>
            <person name="Gusev O."/>
        </authorList>
    </citation>
    <scope>NUCLEOTIDE SEQUENCE</scope>
    <source>
        <strain evidence="2">NIAS01</strain>
        <tissue evidence="2">Whole body or cell culture</tissue>
    </source>
</reference>
<evidence type="ECO:0000313" key="3">
    <source>
        <dbReference type="Proteomes" id="UP001107558"/>
    </source>
</evidence>
<evidence type="ECO:0000313" key="2">
    <source>
        <dbReference type="EMBL" id="KAG5680816.1"/>
    </source>
</evidence>
<name>A0A9J6CG83_POLVA</name>
<protein>
    <submittedName>
        <fullName evidence="2">Uncharacterized protein</fullName>
    </submittedName>
</protein>